<dbReference type="EMBL" id="JAVRRR010000186">
    <property type="protein sequence ID" value="KAK5144938.1"/>
    <property type="molecule type" value="Genomic_DNA"/>
</dbReference>
<dbReference type="PROSITE" id="PS50097">
    <property type="entry name" value="BTB"/>
    <property type="match status" value="1"/>
</dbReference>
<organism evidence="2 3">
    <name type="scientific">Rachicladosporium monterosium</name>
    <dbReference type="NCBI Taxonomy" id="1507873"/>
    <lineage>
        <taxon>Eukaryota</taxon>
        <taxon>Fungi</taxon>
        <taxon>Dikarya</taxon>
        <taxon>Ascomycota</taxon>
        <taxon>Pezizomycotina</taxon>
        <taxon>Dothideomycetes</taxon>
        <taxon>Dothideomycetidae</taxon>
        <taxon>Cladosporiales</taxon>
        <taxon>Cladosporiaceae</taxon>
        <taxon>Rachicladosporium</taxon>
    </lineage>
</organism>
<dbReference type="CDD" id="cd18186">
    <property type="entry name" value="BTB_POZ_ZBTB_KLHL-like"/>
    <property type="match status" value="1"/>
</dbReference>
<comment type="caution">
    <text evidence="2">The sequence shown here is derived from an EMBL/GenBank/DDBJ whole genome shotgun (WGS) entry which is preliminary data.</text>
</comment>
<accession>A0ABR0L9A7</accession>
<feature type="domain" description="BTB" evidence="1">
    <location>
        <begin position="8"/>
        <end position="75"/>
    </location>
</feature>
<evidence type="ECO:0000313" key="2">
    <source>
        <dbReference type="EMBL" id="KAK5144938.1"/>
    </source>
</evidence>
<dbReference type="SUPFAM" id="SSF54695">
    <property type="entry name" value="POZ domain"/>
    <property type="match status" value="1"/>
</dbReference>
<dbReference type="Gene3D" id="3.30.710.10">
    <property type="entry name" value="Potassium Channel Kv1.1, Chain A"/>
    <property type="match status" value="1"/>
</dbReference>
<reference evidence="2 3" key="1">
    <citation type="submission" date="2023-08" db="EMBL/GenBank/DDBJ databases">
        <title>Black Yeasts Isolated from many extreme environments.</title>
        <authorList>
            <person name="Coleine C."/>
            <person name="Stajich J.E."/>
            <person name="Selbmann L."/>
        </authorList>
    </citation>
    <scope>NUCLEOTIDE SEQUENCE [LARGE SCALE GENOMIC DNA]</scope>
    <source>
        <strain evidence="2 3">CCFEE 5386</strain>
    </source>
</reference>
<sequence length="114" mass="13205">MFNGTELADVSIMIGSTTVPAHRFVFYLQSRHVFNALEGEFEEVLAEKLQCEPRKEYAYVRVLQYLYSGDYEDDPSSLISKKDDPELHKHTRVWVSERLVECITEGIMLAEQSE</sequence>
<dbReference type="Proteomes" id="UP001308179">
    <property type="component" value="Unassembled WGS sequence"/>
</dbReference>
<keyword evidence="3" id="KW-1185">Reference proteome</keyword>
<dbReference type="InterPro" id="IPR000210">
    <property type="entry name" value="BTB/POZ_dom"/>
</dbReference>
<dbReference type="InterPro" id="IPR011333">
    <property type="entry name" value="SKP1/BTB/POZ_sf"/>
</dbReference>
<proteinExistence type="predicted"/>
<name>A0ABR0L9A7_9PEZI</name>
<evidence type="ECO:0000259" key="1">
    <source>
        <dbReference type="PROSITE" id="PS50097"/>
    </source>
</evidence>
<evidence type="ECO:0000313" key="3">
    <source>
        <dbReference type="Proteomes" id="UP001308179"/>
    </source>
</evidence>
<protein>
    <recommendedName>
        <fullName evidence="1">BTB domain-containing protein</fullName>
    </recommendedName>
</protein>
<gene>
    <name evidence="2" type="ORF">LTR32_003222</name>
</gene>